<dbReference type="PANTHER" id="PTHR30055:SF235">
    <property type="entry name" value="TRANSCRIPTIONAL REGULATORY PROTEIN"/>
    <property type="match status" value="1"/>
</dbReference>
<accession>A0A344PPJ8</accession>
<evidence type="ECO:0000313" key="5">
    <source>
        <dbReference type="Proteomes" id="UP000252023"/>
    </source>
</evidence>
<dbReference type="InterPro" id="IPR023772">
    <property type="entry name" value="DNA-bd_HTH_TetR-type_CS"/>
</dbReference>
<dbReference type="InterPro" id="IPR001647">
    <property type="entry name" value="HTH_TetR"/>
</dbReference>
<evidence type="ECO:0000256" key="2">
    <source>
        <dbReference type="PROSITE-ProRule" id="PRU00335"/>
    </source>
</evidence>
<dbReference type="InterPro" id="IPR009057">
    <property type="entry name" value="Homeodomain-like_sf"/>
</dbReference>
<keyword evidence="1 2" id="KW-0238">DNA-binding</keyword>
<dbReference type="AlphaFoldDB" id="A0A344PPJ8"/>
<feature type="domain" description="HTH tetR-type" evidence="3">
    <location>
        <begin position="6"/>
        <end position="66"/>
    </location>
</feature>
<dbReference type="Pfam" id="PF00440">
    <property type="entry name" value="TetR_N"/>
    <property type="match status" value="1"/>
</dbReference>
<dbReference type="PRINTS" id="PR00455">
    <property type="entry name" value="HTHTETR"/>
</dbReference>
<dbReference type="KEGG" id="pars:DRW48_13975"/>
<evidence type="ECO:0000256" key="1">
    <source>
        <dbReference type="ARBA" id="ARBA00023125"/>
    </source>
</evidence>
<protein>
    <submittedName>
        <fullName evidence="4">TetR/AcrR family transcriptional regulator</fullName>
    </submittedName>
</protein>
<dbReference type="OrthoDB" id="2356263at2"/>
<evidence type="ECO:0000313" key="4">
    <source>
        <dbReference type="EMBL" id="AXC51303.1"/>
    </source>
</evidence>
<dbReference type="EMBL" id="CP030918">
    <property type="protein sequence ID" value="AXC51303.1"/>
    <property type="molecule type" value="Genomic_DNA"/>
</dbReference>
<dbReference type="InterPro" id="IPR041586">
    <property type="entry name" value="PsrA_TetR_C"/>
</dbReference>
<keyword evidence="5" id="KW-1185">Reference proteome</keyword>
<dbReference type="PANTHER" id="PTHR30055">
    <property type="entry name" value="HTH-TYPE TRANSCRIPTIONAL REGULATOR RUTR"/>
    <property type="match status" value="1"/>
</dbReference>
<organism evidence="4 5">
    <name type="scientific">Paracoccus suum</name>
    <dbReference type="NCBI Taxonomy" id="2259340"/>
    <lineage>
        <taxon>Bacteria</taxon>
        <taxon>Pseudomonadati</taxon>
        <taxon>Pseudomonadota</taxon>
        <taxon>Alphaproteobacteria</taxon>
        <taxon>Rhodobacterales</taxon>
        <taxon>Paracoccaceae</taxon>
        <taxon>Paracoccus</taxon>
    </lineage>
</organism>
<dbReference type="Pfam" id="PF17939">
    <property type="entry name" value="TetR_C_30"/>
    <property type="match status" value="1"/>
</dbReference>
<dbReference type="SUPFAM" id="SSF46689">
    <property type="entry name" value="Homeodomain-like"/>
    <property type="match status" value="1"/>
</dbReference>
<dbReference type="PROSITE" id="PS01081">
    <property type="entry name" value="HTH_TETR_1"/>
    <property type="match status" value="1"/>
</dbReference>
<dbReference type="InterPro" id="IPR050109">
    <property type="entry name" value="HTH-type_TetR-like_transc_reg"/>
</dbReference>
<dbReference type="Gene3D" id="1.10.357.10">
    <property type="entry name" value="Tetracycline Repressor, domain 2"/>
    <property type="match status" value="1"/>
</dbReference>
<feature type="DNA-binding region" description="H-T-H motif" evidence="2">
    <location>
        <begin position="29"/>
        <end position="48"/>
    </location>
</feature>
<sequence length="225" mass="24828">MTAERADPRSRIISAALEVFAAEGFELATLRAITDKAGVNIAAVNYYFGSKDELLRTVLEVRMVPYVAARLKLLDLACQQSGPEGPTLEAIVEALVRPMVRLSRDPSGGRSLIRMILQARARPREETVRVFVEGVDPVVHRFIDAFSRALPHVPRDEIFWRYNFALGATMQVLTDSDPNAMRLKRLSGGLCDTDNDEIVIDELTRFISAGFRAPPTGTAAQRASA</sequence>
<proteinExistence type="predicted"/>
<dbReference type="Proteomes" id="UP000252023">
    <property type="component" value="Chromosome"/>
</dbReference>
<dbReference type="PROSITE" id="PS50977">
    <property type="entry name" value="HTH_TETR_2"/>
    <property type="match status" value="1"/>
</dbReference>
<dbReference type="GO" id="GO:0000976">
    <property type="term" value="F:transcription cis-regulatory region binding"/>
    <property type="evidence" value="ECO:0007669"/>
    <property type="project" value="TreeGrafter"/>
</dbReference>
<evidence type="ECO:0000259" key="3">
    <source>
        <dbReference type="PROSITE" id="PS50977"/>
    </source>
</evidence>
<dbReference type="SUPFAM" id="SSF48498">
    <property type="entry name" value="Tetracyclin repressor-like, C-terminal domain"/>
    <property type="match status" value="1"/>
</dbReference>
<dbReference type="GO" id="GO:0003700">
    <property type="term" value="F:DNA-binding transcription factor activity"/>
    <property type="evidence" value="ECO:0007669"/>
    <property type="project" value="TreeGrafter"/>
</dbReference>
<gene>
    <name evidence="4" type="ORF">DRW48_13975</name>
</gene>
<dbReference type="InterPro" id="IPR036271">
    <property type="entry name" value="Tet_transcr_reg_TetR-rel_C_sf"/>
</dbReference>
<reference evidence="5" key="1">
    <citation type="submission" date="2018-07" db="EMBL/GenBank/DDBJ databases">
        <title>Genome sequencing of Paracoccus sp. SC2-6.</title>
        <authorList>
            <person name="Heo J."/>
            <person name="Kim S.-J."/>
            <person name="Kwon S.-W."/>
        </authorList>
    </citation>
    <scope>NUCLEOTIDE SEQUENCE [LARGE SCALE GENOMIC DNA]</scope>
    <source>
        <strain evidence="5">SC2-6</strain>
    </source>
</reference>
<name>A0A344PPJ8_9RHOB</name>